<dbReference type="InterPro" id="IPR050300">
    <property type="entry name" value="GDXG_lipolytic_enzyme"/>
</dbReference>
<dbReference type="Gene3D" id="3.40.50.1820">
    <property type="entry name" value="alpha/beta hydrolase"/>
    <property type="match status" value="1"/>
</dbReference>
<dbReference type="InterPro" id="IPR013094">
    <property type="entry name" value="AB_hydrolase_3"/>
</dbReference>
<gene>
    <name evidence="3" type="ORF">PIG85_01270</name>
</gene>
<dbReference type="PANTHER" id="PTHR48081">
    <property type="entry name" value="AB HYDROLASE SUPERFAMILY PROTEIN C4A8.06C"/>
    <property type="match status" value="1"/>
</dbReference>
<evidence type="ECO:0000256" key="1">
    <source>
        <dbReference type="ARBA" id="ARBA00022801"/>
    </source>
</evidence>
<reference evidence="3" key="1">
    <citation type="submission" date="2023-01" db="EMBL/GenBank/DDBJ databases">
        <title>Comparative Genomic Analysis of the Clinically-Derived Winkia Strain NY0527 Provides Evidence into the Taxonomic Reassignment of Winkia neuii and Characterizes Their Virulence Traits.</title>
        <authorList>
            <person name="Cai X."/>
            <person name="Peng Y."/>
            <person name="Li M."/>
            <person name="Qiu Y."/>
            <person name="Wang Y."/>
            <person name="Xu L."/>
            <person name="Hou Q."/>
        </authorList>
    </citation>
    <scope>NUCLEOTIDE SEQUENCE</scope>
    <source>
        <strain evidence="3">NY0527</strain>
    </source>
</reference>
<dbReference type="RefSeq" id="WP_004806706.1">
    <property type="nucleotide sequence ID" value="NZ_CP116394.1"/>
</dbReference>
<protein>
    <submittedName>
        <fullName evidence="3">Alpha/beta hydrolase</fullName>
    </submittedName>
</protein>
<dbReference type="Pfam" id="PF07859">
    <property type="entry name" value="Abhydrolase_3"/>
    <property type="match status" value="1"/>
</dbReference>
<dbReference type="InterPro" id="IPR029058">
    <property type="entry name" value="AB_hydrolase_fold"/>
</dbReference>
<dbReference type="PANTHER" id="PTHR48081:SF8">
    <property type="entry name" value="ALPHA_BETA HYDROLASE FOLD-3 DOMAIN-CONTAINING PROTEIN-RELATED"/>
    <property type="match status" value="1"/>
</dbReference>
<accession>A0AB38XQ09</accession>
<sequence length="297" mass="31759">MHIPQWTVTAFLKLTRANRAYLDPAAARKRIAKRALLPQPIVPRFFPGKTQVRIKVTYSAGQYIYVLVPNDQQPRGAFVYVHGGGWVNQIAPQHWQLAAEMATTTGRAVLLPIYPLIPFGTAAQVIPSIGRITLAAKEKFGEVALGGDSAGGQIALSAALEIRKTATMPIVLISPALDATFSNPHIPAAQQADPWLGVPGCKVFLEEWAASTPLTDPKVSPLLAPATELASLGPVTIFTGTADIFNPDAHLLAHKIAAEGGHYDLVEEPSGLHVYPLLPTRAGAAARAQICALMRTH</sequence>
<dbReference type="EMBL" id="CP116394">
    <property type="protein sequence ID" value="WCE46304.1"/>
    <property type="molecule type" value="Genomic_DNA"/>
</dbReference>
<feature type="domain" description="Alpha/beta hydrolase fold-3" evidence="2">
    <location>
        <begin position="78"/>
        <end position="275"/>
    </location>
</feature>
<keyword evidence="1 3" id="KW-0378">Hydrolase</keyword>
<evidence type="ECO:0000313" key="4">
    <source>
        <dbReference type="Proteomes" id="UP001211044"/>
    </source>
</evidence>
<dbReference type="AlphaFoldDB" id="A0AB38XQ09"/>
<dbReference type="GO" id="GO:0016787">
    <property type="term" value="F:hydrolase activity"/>
    <property type="evidence" value="ECO:0007669"/>
    <property type="project" value="UniProtKB-KW"/>
</dbReference>
<name>A0AB38XQ09_9ACTO</name>
<evidence type="ECO:0000259" key="2">
    <source>
        <dbReference type="Pfam" id="PF07859"/>
    </source>
</evidence>
<dbReference type="Proteomes" id="UP001211044">
    <property type="component" value="Chromosome"/>
</dbReference>
<dbReference type="SUPFAM" id="SSF53474">
    <property type="entry name" value="alpha/beta-Hydrolases"/>
    <property type="match status" value="1"/>
</dbReference>
<dbReference type="KEGG" id="wne:PIG85_01270"/>
<proteinExistence type="predicted"/>
<evidence type="ECO:0000313" key="3">
    <source>
        <dbReference type="EMBL" id="WCE46304.1"/>
    </source>
</evidence>
<organism evidence="3 4">
    <name type="scientific">Winkia neuii subsp. anitrata</name>
    <dbReference type="NCBI Taxonomy" id="29318"/>
    <lineage>
        <taxon>Bacteria</taxon>
        <taxon>Bacillati</taxon>
        <taxon>Actinomycetota</taxon>
        <taxon>Actinomycetes</taxon>
        <taxon>Actinomycetales</taxon>
        <taxon>Actinomycetaceae</taxon>
        <taxon>Winkia</taxon>
    </lineage>
</organism>